<dbReference type="PANTHER" id="PTHR43033">
    <property type="entry name" value="TRNA(ILE)-LYSIDINE SYNTHASE-RELATED"/>
    <property type="match status" value="1"/>
</dbReference>
<dbReference type="GO" id="GO:0006400">
    <property type="term" value="P:tRNA modification"/>
    <property type="evidence" value="ECO:0007669"/>
    <property type="project" value="UniProtKB-UniRule"/>
</dbReference>
<dbReference type="InterPro" id="IPR012795">
    <property type="entry name" value="tRNA_Ile_lys_synt_N"/>
</dbReference>
<accession>A0A366UBC5</accession>
<dbReference type="PANTHER" id="PTHR43033:SF1">
    <property type="entry name" value="TRNA(ILE)-LYSIDINE SYNTHASE-RELATED"/>
    <property type="match status" value="1"/>
</dbReference>
<dbReference type="EMBL" id="CP050485">
    <property type="protein sequence ID" value="QOG25959.1"/>
    <property type="molecule type" value="Genomic_DNA"/>
</dbReference>
<comment type="subcellular location">
    <subcellularLocation>
        <location evidence="1 8">Cytoplasm</location>
    </subcellularLocation>
</comment>
<evidence type="ECO:0000256" key="5">
    <source>
        <dbReference type="ARBA" id="ARBA00022741"/>
    </source>
</evidence>
<evidence type="ECO:0000259" key="9">
    <source>
        <dbReference type="SMART" id="SM00977"/>
    </source>
</evidence>
<evidence type="ECO:0000313" key="12">
    <source>
        <dbReference type="Proteomes" id="UP000516696"/>
    </source>
</evidence>
<dbReference type="SUPFAM" id="SSF56037">
    <property type="entry name" value="PheT/TilS domain"/>
    <property type="match status" value="1"/>
</dbReference>
<keyword evidence="2 8" id="KW-0963">Cytoplasm</keyword>
<comment type="function">
    <text evidence="8">Ligates lysine onto the cytidine present at position 34 of the AUA codon-specific tRNA(Ile) that contains the anticodon CAU, in an ATP-dependent manner. Cytidine is converted to lysidine, thus changing the amino acid specificity of the tRNA from methionine to isoleucine.</text>
</comment>
<reference evidence="10 13" key="2">
    <citation type="submission" date="2020-06" db="EMBL/GenBank/DDBJ databases">
        <title>Crossreactivity between MHC class I-restricted antigens from cancer cells and an enterococcal bacteriophage.</title>
        <authorList>
            <person name="Fluckiger A."/>
            <person name="Daillere R."/>
            <person name="Sassi M."/>
            <person name="Cattoir V."/>
            <person name="Kroemer G."/>
            <person name="Zitvogel L."/>
        </authorList>
    </citation>
    <scope>NUCLEOTIDE SEQUENCE [LARGE SCALE GENOMIC DNA]</scope>
    <source>
        <strain evidence="10 13">EG4</strain>
    </source>
</reference>
<comment type="similarity">
    <text evidence="8">Belongs to the tRNA(Ile)-lysidine synthase family.</text>
</comment>
<gene>
    <name evidence="8 11" type="primary">tilS</name>
    <name evidence="11" type="ORF">EGM181_00955</name>
    <name evidence="10" type="ORF">HWH42_07820</name>
</gene>
<comment type="caution">
    <text evidence="8">Lacks conserved residue(s) required for the propagation of feature annotation.</text>
</comment>
<name>A0A366UBC5_ENTGA</name>
<dbReference type="InterPro" id="IPR011063">
    <property type="entry name" value="TilS/TtcA_N"/>
</dbReference>
<dbReference type="InterPro" id="IPR012796">
    <property type="entry name" value="Lysidine-tRNA-synth_C"/>
</dbReference>
<protein>
    <recommendedName>
        <fullName evidence="8">tRNA(Ile)-lysidine synthase</fullName>
        <ecNumber evidence="8">6.3.4.19</ecNumber>
    </recommendedName>
    <alternativeName>
        <fullName evidence="8">tRNA(Ile)-2-lysyl-cytidine synthase</fullName>
    </alternativeName>
    <alternativeName>
        <fullName evidence="8">tRNA(Ile)-lysidine synthetase</fullName>
    </alternativeName>
</protein>
<keyword evidence="5" id="KW-0547">Nucleotide-binding</keyword>
<dbReference type="SMART" id="SM00977">
    <property type="entry name" value="TilS_C"/>
    <property type="match status" value="1"/>
</dbReference>
<dbReference type="EC" id="6.3.4.19" evidence="8"/>
<dbReference type="Pfam" id="PF01171">
    <property type="entry name" value="ATP_bind_3"/>
    <property type="match status" value="1"/>
</dbReference>
<dbReference type="AlphaFoldDB" id="A0A366UBC5"/>
<dbReference type="CDD" id="cd01992">
    <property type="entry name" value="TilS_N"/>
    <property type="match status" value="1"/>
</dbReference>
<dbReference type="EMBL" id="JABXJK010000034">
    <property type="protein sequence ID" value="MBA0972491.1"/>
    <property type="molecule type" value="Genomic_DNA"/>
</dbReference>
<keyword evidence="4 8" id="KW-0819">tRNA processing</keyword>
<evidence type="ECO:0000313" key="10">
    <source>
        <dbReference type="EMBL" id="MBA0972491.1"/>
    </source>
</evidence>
<dbReference type="GO" id="GO:0032267">
    <property type="term" value="F:tRNA(Ile)-lysidine synthase activity"/>
    <property type="evidence" value="ECO:0007669"/>
    <property type="project" value="UniProtKB-EC"/>
</dbReference>
<feature type="domain" description="Lysidine-tRNA(Ile) synthetase C-terminal" evidence="9">
    <location>
        <begin position="383"/>
        <end position="457"/>
    </location>
</feature>
<evidence type="ECO:0000256" key="7">
    <source>
        <dbReference type="ARBA" id="ARBA00048539"/>
    </source>
</evidence>
<keyword evidence="6" id="KW-0067">ATP-binding</keyword>
<dbReference type="Gene3D" id="3.40.50.620">
    <property type="entry name" value="HUPs"/>
    <property type="match status" value="1"/>
</dbReference>
<evidence type="ECO:0000313" key="13">
    <source>
        <dbReference type="Proteomes" id="UP000571857"/>
    </source>
</evidence>
<dbReference type="Proteomes" id="UP000571857">
    <property type="component" value="Unassembled WGS sequence"/>
</dbReference>
<dbReference type="InterPro" id="IPR014729">
    <property type="entry name" value="Rossmann-like_a/b/a_fold"/>
</dbReference>
<dbReference type="GO" id="GO:0005737">
    <property type="term" value="C:cytoplasm"/>
    <property type="evidence" value="ECO:0007669"/>
    <property type="project" value="UniProtKB-SubCell"/>
</dbReference>
<reference evidence="11 12" key="1">
    <citation type="submission" date="2020-03" db="EMBL/GenBank/DDBJ databases">
        <title>Characterization of ganglioside-mimicking enterococci.</title>
        <authorList>
            <person name="Patry R.T."/>
            <person name="Nothaft H."/>
            <person name="Bridger R."/>
            <person name="Shajahan A."/>
            <person name="Huynh S."/>
            <person name="Sanchez S."/>
            <person name="Azadi P."/>
            <person name="Cooper K."/>
            <person name="Miller W.G."/>
            <person name="Parker C.T."/>
            <person name="Wells L."/>
            <person name="Szymanski C.M."/>
        </authorList>
    </citation>
    <scope>NUCLEOTIDE SEQUENCE [LARGE SCALE GENOMIC DNA]</scope>
    <source>
        <strain evidence="11 12">EGM181</strain>
    </source>
</reference>
<organism evidence="11 12">
    <name type="scientific">Enterococcus gallinarum</name>
    <dbReference type="NCBI Taxonomy" id="1353"/>
    <lineage>
        <taxon>Bacteria</taxon>
        <taxon>Bacillati</taxon>
        <taxon>Bacillota</taxon>
        <taxon>Bacilli</taxon>
        <taxon>Lactobacillales</taxon>
        <taxon>Enterococcaceae</taxon>
        <taxon>Enterococcus</taxon>
    </lineage>
</organism>
<comment type="catalytic activity">
    <reaction evidence="7 8">
        <text>cytidine(34) in tRNA(Ile2) + L-lysine + ATP = lysidine(34) in tRNA(Ile2) + AMP + diphosphate + H(+)</text>
        <dbReference type="Rhea" id="RHEA:43744"/>
        <dbReference type="Rhea" id="RHEA-COMP:10625"/>
        <dbReference type="Rhea" id="RHEA-COMP:10670"/>
        <dbReference type="ChEBI" id="CHEBI:15378"/>
        <dbReference type="ChEBI" id="CHEBI:30616"/>
        <dbReference type="ChEBI" id="CHEBI:32551"/>
        <dbReference type="ChEBI" id="CHEBI:33019"/>
        <dbReference type="ChEBI" id="CHEBI:82748"/>
        <dbReference type="ChEBI" id="CHEBI:83665"/>
        <dbReference type="ChEBI" id="CHEBI:456215"/>
        <dbReference type="EC" id="6.3.4.19"/>
    </reaction>
</comment>
<evidence type="ECO:0000256" key="2">
    <source>
        <dbReference type="ARBA" id="ARBA00022490"/>
    </source>
</evidence>
<dbReference type="NCBIfam" id="TIGR02433">
    <property type="entry name" value="lysidine_TilS_C"/>
    <property type="match status" value="1"/>
</dbReference>
<proteinExistence type="inferred from homology"/>
<evidence type="ECO:0000256" key="3">
    <source>
        <dbReference type="ARBA" id="ARBA00022598"/>
    </source>
</evidence>
<dbReference type="InterPro" id="IPR012094">
    <property type="entry name" value="tRNA_Ile_lys_synt"/>
</dbReference>
<evidence type="ECO:0000256" key="1">
    <source>
        <dbReference type="ARBA" id="ARBA00004496"/>
    </source>
</evidence>
<evidence type="ECO:0000256" key="8">
    <source>
        <dbReference type="HAMAP-Rule" id="MF_01161"/>
    </source>
</evidence>
<evidence type="ECO:0000313" key="11">
    <source>
        <dbReference type="EMBL" id="QOG25959.1"/>
    </source>
</evidence>
<evidence type="ECO:0000256" key="6">
    <source>
        <dbReference type="ARBA" id="ARBA00022840"/>
    </source>
</evidence>
<dbReference type="GO" id="GO:0005524">
    <property type="term" value="F:ATP binding"/>
    <property type="evidence" value="ECO:0007669"/>
    <property type="project" value="UniProtKB-KW"/>
</dbReference>
<dbReference type="Proteomes" id="UP000516696">
    <property type="component" value="Chromosome"/>
</dbReference>
<dbReference type="HAMAP" id="MF_01161">
    <property type="entry name" value="tRNA_Ile_lys_synt"/>
    <property type="match status" value="1"/>
</dbReference>
<dbReference type="RefSeq" id="WP_113848965.1">
    <property type="nucleotide sequence ID" value="NZ_CAKOCH010000008.1"/>
</dbReference>
<evidence type="ECO:0000256" key="4">
    <source>
        <dbReference type="ARBA" id="ARBA00022694"/>
    </source>
</evidence>
<keyword evidence="3 8" id="KW-0436">Ligase</keyword>
<sequence>MLKQKVYHAIKADGWVEDATCLLAVSTGVDSMVLLHVIEELFQQGTFGVAHVNHNLREASDDEAAFLKDYCQTRGIPYYERVWQDPPQNGIEAAAREFRYHFFAETMTLQSYDWLLTAHHADDQMETMLMKMVREGRLQNASGIKRKQPFGNGYLIRPFLTIAKEEIRDYARRRGIAYFEDETNQQTLFQRNRLRHQAVPLLKAENPRALDHFQQLSQEMIYADQLIKKQQADWLAAILHEEAEGYFLNLDELAAFTAAERYYFFEGLLQKVSHDKGISYNTKQREQLLYLLEHNPSQWIIDLNQDWQIVRVYDQLKVTAVKKGSHLQTQVDETHFVLKKGESFFLSDHEWIGYIPSDAQVPEKVMDWSEISQILPIQYPATVFLRKRKPGDRLQLKPGLTKKIRRFFIDEKISNEKRAASWVLTDAQENVLALLPYLFSYLSIEQETDKIHYILLYKYRK</sequence>
<dbReference type="NCBIfam" id="TIGR02432">
    <property type="entry name" value="lysidine_TilS_N"/>
    <property type="match status" value="1"/>
</dbReference>
<dbReference type="SUPFAM" id="SSF52402">
    <property type="entry name" value="Adenine nucleotide alpha hydrolases-like"/>
    <property type="match status" value="1"/>
</dbReference>